<sequence length="189" mass="20919">MALSQPVLSFLRPLGPPRPSTFRQFLRFSTATRLRVEASIPPESAPQTLSAQEASRAADLAAAEAATDADNPNSPAPKPTLPSKRSKQTPRSAAWPTLVASKNTTPPPYHVARSLNKNLPVYQDYKRGGNLHQTIIRKITGDLHVLKDEVKELLRKDEKDVKINDLTKQVVIKGHHKVQVMEYLASRGF</sequence>
<dbReference type="Proteomes" id="UP000799536">
    <property type="component" value="Unassembled WGS sequence"/>
</dbReference>
<evidence type="ECO:0000256" key="4">
    <source>
        <dbReference type="ARBA" id="ARBA00023128"/>
    </source>
</evidence>
<keyword evidence="5" id="KW-0687">Ribonucleoprotein</keyword>
<keyword evidence="9" id="KW-1185">Reference proteome</keyword>
<evidence type="ECO:0000313" key="9">
    <source>
        <dbReference type="Proteomes" id="UP000799536"/>
    </source>
</evidence>
<evidence type="ECO:0000256" key="7">
    <source>
        <dbReference type="SAM" id="MobiDB-lite"/>
    </source>
</evidence>
<dbReference type="Gene3D" id="3.30.780.10">
    <property type="entry name" value="SUI1-like domain"/>
    <property type="match status" value="1"/>
</dbReference>
<evidence type="ECO:0000256" key="6">
    <source>
        <dbReference type="ARBA" id="ARBA00035191"/>
    </source>
</evidence>
<protein>
    <recommendedName>
        <fullName evidence="6">Large ribosomal subunit protein mL49</fullName>
    </recommendedName>
</protein>
<evidence type="ECO:0000256" key="3">
    <source>
        <dbReference type="ARBA" id="ARBA00022980"/>
    </source>
</evidence>
<dbReference type="PANTHER" id="PTHR13477:SF0">
    <property type="entry name" value="LARGE RIBOSOMAL SUBUNIT PROTEIN ML49"/>
    <property type="match status" value="1"/>
</dbReference>
<dbReference type="GO" id="GO:0005762">
    <property type="term" value="C:mitochondrial large ribosomal subunit"/>
    <property type="evidence" value="ECO:0007669"/>
    <property type="project" value="TreeGrafter"/>
</dbReference>
<dbReference type="InterPro" id="IPR007740">
    <property type="entry name" value="Ribosomal_mL49"/>
</dbReference>
<organism evidence="8 9">
    <name type="scientific">Delitschia confertaspora ATCC 74209</name>
    <dbReference type="NCBI Taxonomy" id="1513339"/>
    <lineage>
        <taxon>Eukaryota</taxon>
        <taxon>Fungi</taxon>
        <taxon>Dikarya</taxon>
        <taxon>Ascomycota</taxon>
        <taxon>Pezizomycotina</taxon>
        <taxon>Dothideomycetes</taxon>
        <taxon>Pleosporomycetidae</taxon>
        <taxon>Pleosporales</taxon>
        <taxon>Delitschiaceae</taxon>
        <taxon>Delitschia</taxon>
    </lineage>
</organism>
<keyword evidence="3" id="KW-0689">Ribosomal protein</keyword>
<keyword evidence="4" id="KW-0496">Mitochondrion</keyword>
<dbReference type="OrthoDB" id="19439at2759"/>
<evidence type="ECO:0000256" key="2">
    <source>
        <dbReference type="ARBA" id="ARBA00005677"/>
    </source>
</evidence>
<evidence type="ECO:0000256" key="5">
    <source>
        <dbReference type="ARBA" id="ARBA00023274"/>
    </source>
</evidence>
<dbReference type="EMBL" id="ML994411">
    <property type="protein sequence ID" value="KAF2196350.1"/>
    <property type="molecule type" value="Genomic_DNA"/>
</dbReference>
<evidence type="ECO:0000256" key="1">
    <source>
        <dbReference type="ARBA" id="ARBA00004173"/>
    </source>
</evidence>
<dbReference type="AlphaFoldDB" id="A0A9P4JBZ4"/>
<comment type="similarity">
    <text evidence="2">Belongs to the mitochondrion-specific ribosomal protein mL49 family.</text>
</comment>
<comment type="subcellular location">
    <subcellularLocation>
        <location evidence="1">Mitochondrion</location>
    </subcellularLocation>
</comment>
<dbReference type="GO" id="GO:0003735">
    <property type="term" value="F:structural constituent of ribosome"/>
    <property type="evidence" value="ECO:0007669"/>
    <property type="project" value="InterPro"/>
</dbReference>
<dbReference type="GO" id="GO:0006412">
    <property type="term" value="P:translation"/>
    <property type="evidence" value="ECO:0007669"/>
    <property type="project" value="InterPro"/>
</dbReference>
<name>A0A9P4JBZ4_9PLEO</name>
<comment type="caution">
    <text evidence="8">The sequence shown here is derived from an EMBL/GenBank/DDBJ whole genome shotgun (WGS) entry which is preliminary data.</text>
</comment>
<accession>A0A9P4JBZ4</accession>
<reference evidence="8" key="1">
    <citation type="journal article" date="2020" name="Stud. Mycol.">
        <title>101 Dothideomycetes genomes: a test case for predicting lifestyles and emergence of pathogens.</title>
        <authorList>
            <person name="Haridas S."/>
            <person name="Albert R."/>
            <person name="Binder M."/>
            <person name="Bloem J."/>
            <person name="Labutti K."/>
            <person name="Salamov A."/>
            <person name="Andreopoulos B."/>
            <person name="Baker S."/>
            <person name="Barry K."/>
            <person name="Bills G."/>
            <person name="Bluhm B."/>
            <person name="Cannon C."/>
            <person name="Castanera R."/>
            <person name="Culley D."/>
            <person name="Daum C."/>
            <person name="Ezra D."/>
            <person name="Gonzalez J."/>
            <person name="Henrissat B."/>
            <person name="Kuo A."/>
            <person name="Liang C."/>
            <person name="Lipzen A."/>
            <person name="Lutzoni F."/>
            <person name="Magnuson J."/>
            <person name="Mondo S."/>
            <person name="Nolan M."/>
            <person name="Ohm R."/>
            <person name="Pangilinan J."/>
            <person name="Park H.-J."/>
            <person name="Ramirez L."/>
            <person name="Alfaro M."/>
            <person name="Sun H."/>
            <person name="Tritt A."/>
            <person name="Yoshinaga Y."/>
            <person name="Zwiers L.-H."/>
            <person name="Turgeon B."/>
            <person name="Goodwin S."/>
            <person name="Spatafora J."/>
            <person name="Crous P."/>
            <person name="Grigoriev I."/>
        </authorList>
    </citation>
    <scope>NUCLEOTIDE SEQUENCE</scope>
    <source>
        <strain evidence="8">ATCC 74209</strain>
    </source>
</reference>
<gene>
    <name evidence="8" type="ORF">GQ43DRAFT_383512</name>
</gene>
<proteinExistence type="inferred from homology"/>
<feature type="compositionally biased region" description="Low complexity" evidence="7">
    <location>
        <begin position="51"/>
        <end position="70"/>
    </location>
</feature>
<dbReference type="Pfam" id="PF05046">
    <property type="entry name" value="Img2"/>
    <property type="match status" value="1"/>
</dbReference>
<feature type="region of interest" description="Disordered" evidence="7">
    <location>
        <begin position="1"/>
        <end position="20"/>
    </location>
</feature>
<feature type="region of interest" description="Disordered" evidence="7">
    <location>
        <begin position="37"/>
        <end position="108"/>
    </location>
</feature>
<evidence type="ECO:0000313" key="8">
    <source>
        <dbReference type="EMBL" id="KAF2196350.1"/>
    </source>
</evidence>
<dbReference type="PANTHER" id="PTHR13477">
    <property type="entry name" value="MITOCHONDRIAL 39S RIBOSOMAL PROTEIN L49"/>
    <property type="match status" value="1"/>
</dbReference>